<name>A0A6J4KLM0_9ACTN</name>
<dbReference type="PANTHER" id="PTHR43667">
    <property type="entry name" value="CYCLOPROPANE-FATTY-ACYL-PHOSPHOLIPID SYNTHASE"/>
    <property type="match status" value="1"/>
</dbReference>
<evidence type="ECO:0000256" key="1">
    <source>
        <dbReference type="ARBA" id="ARBA00010815"/>
    </source>
</evidence>
<dbReference type="InterPro" id="IPR003333">
    <property type="entry name" value="CMAS"/>
</dbReference>
<dbReference type="Pfam" id="PF02353">
    <property type="entry name" value="CMAS"/>
    <property type="match status" value="1"/>
</dbReference>
<dbReference type="EC" id="2.1.1.79" evidence="6"/>
<dbReference type="GO" id="GO:0008610">
    <property type="term" value="P:lipid biosynthetic process"/>
    <property type="evidence" value="ECO:0007669"/>
    <property type="project" value="InterPro"/>
</dbReference>
<dbReference type="GO" id="GO:0008825">
    <property type="term" value="F:cyclopropane-fatty-acyl-phospholipid synthase activity"/>
    <property type="evidence" value="ECO:0007669"/>
    <property type="project" value="UniProtKB-EC"/>
</dbReference>
<evidence type="ECO:0000313" key="6">
    <source>
        <dbReference type="EMBL" id="CAA9309397.1"/>
    </source>
</evidence>
<sequence>MDRRAARGVAPQLAEALAMVLAVAELPVRVRAWDGSEAGPDGAPLLVVRSPRALRRLLWSPNELGLARSYVAQEIDVPGDLFPVLAALTSSGLLAATGQSPRPLAVGERLRLLRRVVGLGGLGLSPAPPPEEVDLSGHGRRHSTGRDAAAITHHYDLSNDFYALLLGPSLVYSCAVWADERTGLEAAQSAKNDLVCRKLELRPGMRVLDIGCGWGSFALHAAQSYGVDVVGVTLSVRQASLARERVAAAGSGGRVEIRVQDYREIDDGPFDAISSIGMAEHVGGGEIGGYARRMHDLLRPGGRLLNHAIAWNASRAPADPNSFIARYVFPDAHILTLAETIHALVSADLEVLDVEALRRHYGLTLRAWAQRLEDHWAEAVRLVGERRARVWRLYLVGAALAFEAGKEGVNQVLVQRPGGAEPPLRRTAWI</sequence>
<evidence type="ECO:0000256" key="2">
    <source>
        <dbReference type="ARBA" id="ARBA00022603"/>
    </source>
</evidence>
<keyword evidence="2 6" id="KW-0489">Methyltransferase</keyword>
<proteinExistence type="inferred from homology"/>
<evidence type="ECO:0000256" key="5">
    <source>
        <dbReference type="ARBA" id="ARBA00023098"/>
    </source>
</evidence>
<dbReference type="EMBL" id="CADCTT010000220">
    <property type="protein sequence ID" value="CAA9309397.1"/>
    <property type="molecule type" value="Genomic_DNA"/>
</dbReference>
<dbReference type="InterPro" id="IPR029063">
    <property type="entry name" value="SAM-dependent_MTases_sf"/>
</dbReference>
<dbReference type="GO" id="GO:0032259">
    <property type="term" value="P:methylation"/>
    <property type="evidence" value="ECO:0007669"/>
    <property type="project" value="UniProtKB-KW"/>
</dbReference>
<dbReference type="Gene3D" id="3.40.50.150">
    <property type="entry name" value="Vaccinia Virus protein VP39"/>
    <property type="match status" value="1"/>
</dbReference>
<comment type="similarity">
    <text evidence="1">Belongs to the CFA/CMAS family.</text>
</comment>
<evidence type="ECO:0000256" key="4">
    <source>
        <dbReference type="ARBA" id="ARBA00022691"/>
    </source>
</evidence>
<organism evidence="6">
    <name type="scientific">uncultured Friedmanniella sp</name>
    <dbReference type="NCBI Taxonomy" id="335381"/>
    <lineage>
        <taxon>Bacteria</taxon>
        <taxon>Bacillati</taxon>
        <taxon>Actinomycetota</taxon>
        <taxon>Actinomycetes</taxon>
        <taxon>Propionibacteriales</taxon>
        <taxon>Nocardioidaceae</taxon>
        <taxon>Friedmanniella</taxon>
        <taxon>environmental samples</taxon>
    </lineage>
</organism>
<keyword evidence="5" id="KW-0443">Lipid metabolism</keyword>
<dbReference type="AlphaFoldDB" id="A0A6J4KLM0"/>
<keyword evidence="4" id="KW-0949">S-adenosyl-L-methionine</keyword>
<dbReference type="CDD" id="cd02440">
    <property type="entry name" value="AdoMet_MTases"/>
    <property type="match status" value="1"/>
</dbReference>
<keyword evidence="3 6" id="KW-0808">Transferase</keyword>
<accession>A0A6J4KLM0</accession>
<evidence type="ECO:0000256" key="3">
    <source>
        <dbReference type="ARBA" id="ARBA00022679"/>
    </source>
</evidence>
<reference evidence="6" key="1">
    <citation type="submission" date="2020-02" db="EMBL/GenBank/DDBJ databases">
        <authorList>
            <person name="Meier V. D."/>
        </authorList>
    </citation>
    <scope>NUCLEOTIDE SEQUENCE</scope>
    <source>
        <strain evidence="6">AVDCRST_MAG61</strain>
    </source>
</reference>
<dbReference type="PIRSF" id="PIRSF003085">
    <property type="entry name" value="CMAS"/>
    <property type="match status" value="1"/>
</dbReference>
<dbReference type="InterPro" id="IPR050723">
    <property type="entry name" value="CFA/CMAS"/>
</dbReference>
<protein>
    <submittedName>
        <fullName evidence="6">Cyclopropane-fatty-acyl-phospholipid synthase</fullName>
        <ecNumber evidence="6">2.1.1.79</ecNumber>
    </submittedName>
</protein>
<dbReference type="PANTHER" id="PTHR43667:SF1">
    <property type="entry name" value="CYCLOPROPANE-FATTY-ACYL-PHOSPHOLIPID SYNTHASE"/>
    <property type="match status" value="1"/>
</dbReference>
<dbReference type="SUPFAM" id="SSF53335">
    <property type="entry name" value="S-adenosyl-L-methionine-dependent methyltransferases"/>
    <property type="match status" value="1"/>
</dbReference>
<gene>
    <name evidence="6" type="ORF">AVDCRST_MAG61-1613</name>
</gene>